<dbReference type="Proteomes" id="UP000780690">
    <property type="component" value="Unassembled WGS sequence"/>
</dbReference>
<proteinExistence type="predicted"/>
<evidence type="ECO:0000313" key="4">
    <source>
        <dbReference type="EMBL" id="NIF00387.1"/>
    </source>
</evidence>
<dbReference type="InterPro" id="IPR016181">
    <property type="entry name" value="Acyl_CoA_acyltransferase"/>
</dbReference>
<reference evidence="4 5" key="1">
    <citation type="journal article" date="2019" name="bioRxiv">
        <title>Bacteria contribute to plant secondary compound degradation in a generalist herbivore system.</title>
        <authorList>
            <person name="Francoeur C.B."/>
            <person name="Khadempour L."/>
            <person name="Moreira-Soto R.D."/>
            <person name="Gotting K."/>
            <person name="Book A.J."/>
            <person name="Pinto-Tomas A.A."/>
            <person name="Keefover-Ring K."/>
            <person name="Currie C.R."/>
        </authorList>
    </citation>
    <scope>NUCLEOTIDE SEQUENCE [LARGE SCALE GENOMIC DNA]</scope>
    <source>
        <strain evidence="4 5">Acro-805</strain>
    </source>
</reference>
<dbReference type="CDD" id="cd04301">
    <property type="entry name" value="NAT_SF"/>
    <property type="match status" value="1"/>
</dbReference>
<evidence type="ECO:0000256" key="1">
    <source>
        <dbReference type="ARBA" id="ARBA00022679"/>
    </source>
</evidence>
<comment type="caution">
    <text evidence="4">The sequence shown here is derived from an EMBL/GenBank/DDBJ whole genome shotgun (WGS) entry which is preliminary data.</text>
</comment>
<dbReference type="SUPFAM" id="SSF55729">
    <property type="entry name" value="Acyl-CoA N-acyltransferases (Nat)"/>
    <property type="match status" value="1"/>
</dbReference>
<dbReference type="PANTHER" id="PTHR10545">
    <property type="entry name" value="DIAMINE N-ACETYLTRANSFERASE"/>
    <property type="match status" value="1"/>
</dbReference>
<evidence type="ECO:0000259" key="3">
    <source>
        <dbReference type="PROSITE" id="PS51186"/>
    </source>
</evidence>
<keyword evidence="2" id="KW-0012">Acyltransferase</keyword>
<dbReference type="RefSeq" id="WP_167137755.1">
    <property type="nucleotide sequence ID" value="NZ_VWXD01000003.1"/>
</dbReference>
<dbReference type="PANTHER" id="PTHR10545:SF29">
    <property type="entry name" value="GH14572P-RELATED"/>
    <property type="match status" value="1"/>
</dbReference>
<organism evidence="4 5">
    <name type="scientific">Candidatus Pantoea formicae</name>
    <dbReference type="NCBI Taxonomy" id="2608355"/>
    <lineage>
        <taxon>Bacteria</taxon>
        <taxon>Pseudomonadati</taxon>
        <taxon>Pseudomonadota</taxon>
        <taxon>Gammaproteobacteria</taxon>
        <taxon>Enterobacterales</taxon>
        <taxon>Erwiniaceae</taxon>
        <taxon>Pantoea</taxon>
    </lineage>
</organism>
<keyword evidence="1" id="KW-0808">Transferase</keyword>
<dbReference type="InterPro" id="IPR051016">
    <property type="entry name" value="Diverse_Substrate_AcTransf"/>
</dbReference>
<dbReference type="Gene3D" id="3.40.630.30">
    <property type="match status" value="1"/>
</dbReference>
<feature type="domain" description="N-acetyltransferase" evidence="3">
    <location>
        <begin position="3"/>
        <end position="151"/>
    </location>
</feature>
<name>A0ABX0QTV8_9GAMM</name>
<gene>
    <name evidence="4" type="ORF">F3J38_09985</name>
</gene>
<keyword evidence="5" id="KW-1185">Reference proteome</keyword>
<evidence type="ECO:0000313" key="5">
    <source>
        <dbReference type="Proteomes" id="UP000780690"/>
    </source>
</evidence>
<dbReference type="PROSITE" id="PS51186">
    <property type="entry name" value="GNAT"/>
    <property type="match status" value="1"/>
</dbReference>
<dbReference type="EMBL" id="VWXD01000003">
    <property type="protein sequence ID" value="NIF00387.1"/>
    <property type="molecule type" value="Genomic_DNA"/>
</dbReference>
<protein>
    <submittedName>
        <fullName evidence="4">GNAT family N-acetyltransferase</fullName>
    </submittedName>
</protein>
<sequence>MSVAIRKAVPDDTDAIYNMINGLSVYREAPPDAIPGVEEIRTTLFAEDTNAEAYICEIEGIVAGYAVVSQSYSTWLGRHSLNMDDLYFTPDYRGRGAGKAMLQFIAQMAVSRRCSRIEWNALEWDKSAKDFYNSIDALPLNEWVRYRLDGPALERFASQVINS</sequence>
<accession>A0ABX0QTV8</accession>
<evidence type="ECO:0000256" key="2">
    <source>
        <dbReference type="ARBA" id="ARBA00023315"/>
    </source>
</evidence>
<dbReference type="Pfam" id="PF00583">
    <property type="entry name" value="Acetyltransf_1"/>
    <property type="match status" value="1"/>
</dbReference>
<dbReference type="InterPro" id="IPR000182">
    <property type="entry name" value="GNAT_dom"/>
</dbReference>